<reference evidence="1 2" key="2">
    <citation type="journal article" date="2022" name="Mol. Ecol. Resour.">
        <title>The genomes of chicory, endive, great burdock and yacon provide insights into Asteraceae paleo-polyploidization history and plant inulin production.</title>
        <authorList>
            <person name="Fan W."/>
            <person name="Wang S."/>
            <person name="Wang H."/>
            <person name="Wang A."/>
            <person name="Jiang F."/>
            <person name="Liu H."/>
            <person name="Zhao H."/>
            <person name="Xu D."/>
            <person name="Zhang Y."/>
        </authorList>
    </citation>
    <scope>NUCLEOTIDE SEQUENCE [LARGE SCALE GENOMIC DNA]</scope>
    <source>
        <strain evidence="2">cv. Yunnan</strain>
        <tissue evidence="1">Leaves</tissue>
    </source>
</reference>
<dbReference type="Proteomes" id="UP001056120">
    <property type="component" value="Linkage Group LG08"/>
</dbReference>
<proteinExistence type="predicted"/>
<accession>A0ACB9IKL3</accession>
<comment type="caution">
    <text evidence="1">The sequence shown here is derived from an EMBL/GenBank/DDBJ whole genome shotgun (WGS) entry which is preliminary data.</text>
</comment>
<evidence type="ECO:0000313" key="1">
    <source>
        <dbReference type="EMBL" id="KAI3808794.1"/>
    </source>
</evidence>
<reference evidence="2" key="1">
    <citation type="journal article" date="2022" name="Mol. Ecol. Resour.">
        <title>The genomes of chicory, endive, great burdock and yacon provide insights into Asteraceae palaeo-polyploidization history and plant inulin production.</title>
        <authorList>
            <person name="Fan W."/>
            <person name="Wang S."/>
            <person name="Wang H."/>
            <person name="Wang A."/>
            <person name="Jiang F."/>
            <person name="Liu H."/>
            <person name="Zhao H."/>
            <person name="Xu D."/>
            <person name="Zhang Y."/>
        </authorList>
    </citation>
    <scope>NUCLEOTIDE SEQUENCE [LARGE SCALE GENOMIC DNA]</scope>
    <source>
        <strain evidence="2">cv. Yunnan</strain>
    </source>
</reference>
<protein>
    <submittedName>
        <fullName evidence="1">Uncharacterized protein</fullName>
    </submittedName>
</protein>
<sequence>MLKLGLSIDEEEGEEDAEMPALEEEDHDQKALKTSFDGMSVSSLESLMNEWLIKLAKRSLLVCRYATSVT</sequence>
<gene>
    <name evidence="1" type="ORF">L1987_24755</name>
</gene>
<organism evidence="1 2">
    <name type="scientific">Smallanthus sonchifolius</name>
    <dbReference type="NCBI Taxonomy" id="185202"/>
    <lineage>
        <taxon>Eukaryota</taxon>
        <taxon>Viridiplantae</taxon>
        <taxon>Streptophyta</taxon>
        <taxon>Embryophyta</taxon>
        <taxon>Tracheophyta</taxon>
        <taxon>Spermatophyta</taxon>
        <taxon>Magnoliopsida</taxon>
        <taxon>eudicotyledons</taxon>
        <taxon>Gunneridae</taxon>
        <taxon>Pentapetalae</taxon>
        <taxon>asterids</taxon>
        <taxon>campanulids</taxon>
        <taxon>Asterales</taxon>
        <taxon>Asteraceae</taxon>
        <taxon>Asteroideae</taxon>
        <taxon>Heliantheae alliance</taxon>
        <taxon>Millerieae</taxon>
        <taxon>Smallanthus</taxon>
    </lineage>
</organism>
<dbReference type="EMBL" id="CM042025">
    <property type="protein sequence ID" value="KAI3808794.1"/>
    <property type="molecule type" value="Genomic_DNA"/>
</dbReference>
<evidence type="ECO:0000313" key="2">
    <source>
        <dbReference type="Proteomes" id="UP001056120"/>
    </source>
</evidence>
<name>A0ACB9IKL3_9ASTR</name>
<keyword evidence="2" id="KW-1185">Reference proteome</keyword>